<evidence type="ECO:0000313" key="2">
    <source>
        <dbReference type="EMBL" id="KUJ79444.1"/>
    </source>
</evidence>
<accession>A0A0X3TUR8</accession>
<keyword evidence="1" id="KW-0732">Signal</keyword>
<dbReference type="AlphaFoldDB" id="A0A0X3TUR8"/>
<proteinExistence type="predicted"/>
<dbReference type="Proteomes" id="UP000053690">
    <property type="component" value="Unassembled WGS sequence"/>
</dbReference>
<feature type="chain" id="PRO_5007054485" description="DUF995 domain-containing protein" evidence="1">
    <location>
        <begin position="24"/>
        <end position="162"/>
    </location>
</feature>
<dbReference type="OrthoDB" id="8071960at2"/>
<name>A0A0X3TUR8_9RHOB</name>
<evidence type="ECO:0008006" key="4">
    <source>
        <dbReference type="Google" id="ProtNLM"/>
    </source>
</evidence>
<evidence type="ECO:0000256" key="1">
    <source>
        <dbReference type="SAM" id="SignalP"/>
    </source>
</evidence>
<dbReference type="InterPro" id="IPR009337">
    <property type="entry name" value="DUF995"/>
</dbReference>
<feature type="signal peptide" evidence="1">
    <location>
        <begin position="1"/>
        <end position="23"/>
    </location>
</feature>
<dbReference type="Pfam" id="PF06191">
    <property type="entry name" value="DUF995"/>
    <property type="match status" value="1"/>
</dbReference>
<gene>
    <name evidence="2" type="ORF">AVO44_09510</name>
</gene>
<organism evidence="2 3">
    <name type="scientific">Ruegeria profundi</name>
    <dbReference type="NCBI Taxonomy" id="1685378"/>
    <lineage>
        <taxon>Bacteria</taxon>
        <taxon>Pseudomonadati</taxon>
        <taxon>Pseudomonadota</taxon>
        <taxon>Alphaproteobacteria</taxon>
        <taxon>Rhodobacterales</taxon>
        <taxon>Roseobacteraceae</taxon>
        <taxon>Ruegeria</taxon>
    </lineage>
</organism>
<evidence type="ECO:0000313" key="3">
    <source>
        <dbReference type="Proteomes" id="UP000053690"/>
    </source>
</evidence>
<protein>
    <recommendedName>
        <fullName evidence="4">DUF995 domain-containing protein</fullName>
    </recommendedName>
</protein>
<sequence length="162" mass="18426">MFLRVLLVNAAVVTVFTHGIAWADPKPRGAKAADPNRVVELYRGKTQIWKVCGGGLYYGTDGQASAWCRKHKHIVALGTWRVDRNARVCREITWHWPEGESIRSKSDGVVCIEHVVAPDGSIWRSWPDESEWWSMSGDRGLLKGDRFKAQKKRRARKMGLKL</sequence>
<keyword evidence="3" id="KW-1185">Reference proteome</keyword>
<comment type="caution">
    <text evidence="2">The sequence shown here is derived from an EMBL/GenBank/DDBJ whole genome shotgun (WGS) entry which is preliminary data.</text>
</comment>
<dbReference type="RefSeq" id="WP_068335891.1">
    <property type="nucleotide sequence ID" value="NZ_LQBP01000004.1"/>
</dbReference>
<reference evidence="3" key="1">
    <citation type="submission" date="2015-12" db="EMBL/GenBank/DDBJ databases">
        <authorList>
            <person name="Zhang G."/>
            <person name="Stingl U."/>
        </authorList>
    </citation>
    <scope>NUCLEOTIDE SEQUENCE [LARGE SCALE GENOMIC DNA]</scope>
    <source>
        <strain evidence="3">ZGT108</strain>
    </source>
</reference>
<dbReference type="EMBL" id="LQBP01000004">
    <property type="protein sequence ID" value="KUJ79444.1"/>
    <property type="molecule type" value="Genomic_DNA"/>
</dbReference>